<organism evidence="2 3">
    <name type="scientific">Streptomyces blastmyceticus</name>
    <dbReference type="NCBI Taxonomy" id="68180"/>
    <lineage>
        <taxon>Bacteria</taxon>
        <taxon>Bacillati</taxon>
        <taxon>Actinomycetota</taxon>
        <taxon>Actinomycetes</taxon>
        <taxon>Kitasatosporales</taxon>
        <taxon>Streptomycetaceae</taxon>
        <taxon>Streptomyces</taxon>
    </lineage>
</organism>
<keyword evidence="3" id="KW-1185">Reference proteome</keyword>
<dbReference type="RefSeq" id="WP_344124145.1">
    <property type="nucleotide sequence ID" value="NZ_BAAABW010000040.1"/>
</dbReference>
<dbReference type="EMBL" id="BAAABW010000040">
    <property type="protein sequence ID" value="GAA0379961.1"/>
    <property type="molecule type" value="Genomic_DNA"/>
</dbReference>
<sequence>MEGRSAQVYDLWHKSRPTPGEKTCEHTKSGQRLVPSSLHGQGKRYQVRYRNLDGEQRKESFATRTGKGGADERRQEVEELLRRRVYVDQRAGEVTLET</sequence>
<reference evidence="2 3" key="1">
    <citation type="journal article" date="2019" name="Int. J. Syst. Evol. Microbiol.">
        <title>The Global Catalogue of Microorganisms (GCM) 10K type strain sequencing project: providing services to taxonomists for standard genome sequencing and annotation.</title>
        <authorList>
            <consortium name="The Broad Institute Genomics Platform"/>
            <consortium name="The Broad Institute Genome Sequencing Center for Infectious Disease"/>
            <person name="Wu L."/>
            <person name="Ma J."/>
        </authorList>
    </citation>
    <scope>NUCLEOTIDE SEQUENCE [LARGE SCALE GENOMIC DNA]</scope>
    <source>
        <strain evidence="2 3">JCM 4565</strain>
    </source>
</reference>
<evidence type="ECO:0008006" key="4">
    <source>
        <dbReference type="Google" id="ProtNLM"/>
    </source>
</evidence>
<evidence type="ECO:0000313" key="3">
    <source>
        <dbReference type="Proteomes" id="UP001500063"/>
    </source>
</evidence>
<feature type="compositionally biased region" description="Basic and acidic residues" evidence="1">
    <location>
        <begin position="50"/>
        <end position="61"/>
    </location>
</feature>
<dbReference type="Proteomes" id="UP001500063">
    <property type="component" value="Unassembled WGS sequence"/>
</dbReference>
<name>A0ABN0Y1G3_9ACTN</name>
<protein>
    <recommendedName>
        <fullName evidence="4">Integrase</fullName>
    </recommendedName>
</protein>
<evidence type="ECO:0000256" key="1">
    <source>
        <dbReference type="SAM" id="MobiDB-lite"/>
    </source>
</evidence>
<accession>A0ABN0Y1G3</accession>
<proteinExistence type="predicted"/>
<comment type="caution">
    <text evidence="2">The sequence shown here is derived from an EMBL/GenBank/DDBJ whole genome shotgun (WGS) entry which is preliminary data.</text>
</comment>
<gene>
    <name evidence="2" type="ORF">GCM10010319_68120</name>
</gene>
<feature type="region of interest" description="Disordered" evidence="1">
    <location>
        <begin position="1"/>
        <end position="73"/>
    </location>
</feature>
<evidence type="ECO:0000313" key="2">
    <source>
        <dbReference type="EMBL" id="GAA0379961.1"/>
    </source>
</evidence>